<evidence type="ECO:0000256" key="4">
    <source>
        <dbReference type="ARBA" id="ARBA00022989"/>
    </source>
</evidence>
<evidence type="ECO:0000256" key="2">
    <source>
        <dbReference type="ARBA" id="ARBA00022448"/>
    </source>
</evidence>
<comment type="similarity">
    <text evidence="7">In the N-terminal section; belongs to the binding-protein-dependent transport system permease family.</text>
</comment>
<keyword evidence="4 8" id="KW-1133">Transmembrane helix</keyword>
<dbReference type="Pfam" id="PF04069">
    <property type="entry name" value="OpuAC"/>
    <property type="match status" value="1"/>
</dbReference>
<evidence type="ECO:0000256" key="7">
    <source>
        <dbReference type="ARBA" id="ARBA00035652"/>
    </source>
</evidence>
<dbReference type="CDD" id="cd13612">
    <property type="entry name" value="PBP2_ProWX"/>
    <property type="match status" value="1"/>
</dbReference>
<evidence type="ECO:0000256" key="6">
    <source>
        <dbReference type="ARBA" id="ARBA00035642"/>
    </source>
</evidence>
<dbReference type="GO" id="GO:0022857">
    <property type="term" value="F:transmembrane transporter activity"/>
    <property type="evidence" value="ECO:0007669"/>
    <property type="project" value="InterPro"/>
</dbReference>
<name>A0A9D1N8F3_9FIRM</name>
<feature type="transmembrane region" description="Helical" evidence="8">
    <location>
        <begin position="146"/>
        <end position="173"/>
    </location>
</feature>
<gene>
    <name evidence="10" type="ORF">IAD25_07485</name>
</gene>
<accession>A0A9D1N8F3</accession>
<dbReference type="Proteomes" id="UP000824130">
    <property type="component" value="Unassembled WGS sequence"/>
</dbReference>
<dbReference type="GO" id="GO:0031460">
    <property type="term" value="P:glycine betaine transport"/>
    <property type="evidence" value="ECO:0007669"/>
    <property type="project" value="TreeGrafter"/>
</dbReference>
<dbReference type="PANTHER" id="PTHR30177">
    <property type="entry name" value="GLYCINE BETAINE/L-PROLINE TRANSPORT SYSTEM PERMEASE PROTEIN PROW"/>
    <property type="match status" value="1"/>
</dbReference>
<evidence type="ECO:0000256" key="5">
    <source>
        <dbReference type="ARBA" id="ARBA00023136"/>
    </source>
</evidence>
<comment type="subcellular location">
    <subcellularLocation>
        <location evidence="8">Cell membrane</location>
        <topology evidence="8">Multi-pass membrane protein</topology>
    </subcellularLocation>
    <subcellularLocation>
        <location evidence="1">Membrane</location>
        <topology evidence="1">Multi-pass membrane protein</topology>
    </subcellularLocation>
</comment>
<dbReference type="Gene3D" id="3.40.190.120">
    <property type="entry name" value="Osmoprotection protein (prox), domain 2"/>
    <property type="match status" value="1"/>
</dbReference>
<organism evidence="10 11">
    <name type="scientific">Candidatus Allocopromorpha excrementipullorum</name>
    <dbReference type="NCBI Taxonomy" id="2840743"/>
    <lineage>
        <taxon>Bacteria</taxon>
        <taxon>Bacillati</taxon>
        <taxon>Bacillota</taxon>
        <taxon>Clostridia</taxon>
        <taxon>Eubacteriales</taxon>
        <taxon>Eubacteriaceae</taxon>
        <taxon>Eubacteriaceae incertae sedis</taxon>
        <taxon>Candidatus Allocopromorpha</taxon>
    </lineage>
</organism>
<comment type="caution">
    <text evidence="10">The sequence shown here is derived from an EMBL/GenBank/DDBJ whole genome shotgun (WGS) entry which is preliminary data.</text>
</comment>
<reference evidence="10" key="1">
    <citation type="submission" date="2020-10" db="EMBL/GenBank/DDBJ databases">
        <authorList>
            <person name="Gilroy R."/>
        </authorList>
    </citation>
    <scope>NUCLEOTIDE SEQUENCE</scope>
    <source>
        <strain evidence="10">ChiSjej4B22-8349</strain>
    </source>
</reference>
<sequence length="531" mass="57692">MFGDMWGLLMSRSDFFADLALEHLAISLSAAAAAIIMGGIIGILISEFRRSSKAVISIVNFLYTIPSISMLGFLIPLSGIGNTTAVIALTIYALLPMVRSTHTGITNVDEAIIEAARGMGSTDAQILWKIKLPLAMPVIMSGIRNMVVMTLALAGIASFIGAGGLGVAIYRGITTNNAAMTVAGSLLIALLALVSDLLLGLAEKRLKGRGAGTEGASGGKARRQRKKGHGKLLAAAAVLVAAVAAVSVLAWQGGGRGETIHIATKPMTEQYIMGEMLDILIEENTDLEVEITQGVGGGTSNIQPAMESGEFDIYPEYTGTAWNMVLKREELYTEDMFGQLQEEYRQEYDMEWMGMYGFNNSYALAVRGDVARQYGLEKISDLQSVAPRLTFGAEYDFYEREDGYEPLCETYGLTFAGTVDLDIGLKYQAINSSEIDVMPIFTTDGQFSVSDVVVLEDDRQFYPSYRCGNIVRGQVLRDHPELEKIFGMVEGILSDEEMAALNYSVETEGREPRDVAEGFLRKKGLISREEM</sequence>
<dbReference type="PROSITE" id="PS50928">
    <property type="entry name" value="ABC_TM1"/>
    <property type="match status" value="1"/>
</dbReference>
<proteinExistence type="inferred from homology"/>
<feature type="transmembrane region" description="Helical" evidence="8">
    <location>
        <begin position="54"/>
        <end position="74"/>
    </location>
</feature>
<evidence type="ECO:0000256" key="1">
    <source>
        <dbReference type="ARBA" id="ARBA00004141"/>
    </source>
</evidence>
<evidence type="ECO:0000256" key="3">
    <source>
        <dbReference type="ARBA" id="ARBA00022692"/>
    </source>
</evidence>
<feature type="transmembrane region" description="Helical" evidence="8">
    <location>
        <begin position="20"/>
        <end position="45"/>
    </location>
</feature>
<keyword evidence="2 8" id="KW-0813">Transport</keyword>
<evidence type="ECO:0000259" key="9">
    <source>
        <dbReference type="PROSITE" id="PS50928"/>
    </source>
</evidence>
<dbReference type="Gene3D" id="1.10.3720.10">
    <property type="entry name" value="MetI-like"/>
    <property type="match status" value="1"/>
</dbReference>
<evidence type="ECO:0000313" key="10">
    <source>
        <dbReference type="EMBL" id="HIU96528.1"/>
    </source>
</evidence>
<dbReference type="InterPro" id="IPR007210">
    <property type="entry name" value="ABC_Gly_betaine_transp_sub-bd"/>
</dbReference>
<dbReference type="PANTHER" id="PTHR30177:SF4">
    <property type="entry name" value="OSMOPROTECTANT IMPORT PERMEASE PROTEIN OSMW"/>
    <property type="match status" value="1"/>
</dbReference>
<keyword evidence="5 8" id="KW-0472">Membrane</keyword>
<dbReference type="Gene3D" id="3.40.190.10">
    <property type="entry name" value="Periplasmic binding protein-like II"/>
    <property type="match status" value="1"/>
</dbReference>
<protein>
    <submittedName>
        <fullName evidence="10">ABC transporter permease subunit</fullName>
    </submittedName>
</protein>
<evidence type="ECO:0000256" key="8">
    <source>
        <dbReference type="RuleBase" id="RU363032"/>
    </source>
</evidence>
<dbReference type="InterPro" id="IPR051204">
    <property type="entry name" value="ABC_transp_perm/SBD"/>
</dbReference>
<feature type="transmembrane region" description="Helical" evidence="8">
    <location>
        <begin position="232"/>
        <end position="251"/>
    </location>
</feature>
<evidence type="ECO:0000313" key="11">
    <source>
        <dbReference type="Proteomes" id="UP000824130"/>
    </source>
</evidence>
<dbReference type="AlphaFoldDB" id="A0A9D1N8F3"/>
<feature type="domain" description="ABC transmembrane type-1" evidence="9">
    <location>
        <begin position="24"/>
        <end position="199"/>
    </location>
</feature>
<feature type="transmembrane region" description="Helical" evidence="8">
    <location>
        <begin position="80"/>
        <end position="98"/>
    </location>
</feature>
<dbReference type="Pfam" id="PF00528">
    <property type="entry name" value="BPD_transp_1"/>
    <property type="match status" value="1"/>
</dbReference>
<reference evidence="10" key="2">
    <citation type="journal article" date="2021" name="PeerJ">
        <title>Extensive microbial diversity within the chicken gut microbiome revealed by metagenomics and culture.</title>
        <authorList>
            <person name="Gilroy R."/>
            <person name="Ravi A."/>
            <person name="Getino M."/>
            <person name="Pursley I."/>
            <person name="Horton D.L."/>
            <person name="Alikhan N.F."/>
            <person name="Baker D."/>
            <person name="Gharbi K."/>
            <person name="Hall N."/>
            <person name="Watson M."/>
            <person name="Adriaenssens E.M."/>
            <person name="Foster-Nyarko E."/>
            <person name="Jarju S."/>
            <person name="Secka A."/>
            <person name="Antonio M."/>
            <person name="Oren A."/>
            <person name="Chaudhuri R.R."/>
            <person name="La Ragione R."/>
            <person name="Hildebrand F."/>
            <person name="Pallen M.J."/>
        </authorList>
    </citation>
    <scope>NUCLEOTIDE SEQUENCE</scope>
    <source>
        <strain evidence="10">ChiSjej4B22-8349</strain>
    </source>
</reference>
<dbReference type="InterPro" id="IPR035906">
    <property type="entry name" value="MetI-like_sf"/>
</dbReference>
<dbReference type="EMBL" id="DVOB01000160">
    <property type="protein sequence ID" value="HIU96528.1"/>
    <property type="molecule type" value="Genomic_DNA"/>
</dbReference>
<dbReference type="CDD" id="cd06261">
    <property type="entry name" value="TM_PBP2"/>
    <property type="match status" value="1"/>
</dbReference>
<comment type="similarity">
    <text evidence="6">In the C-terminal section; belongs to the OsmX family.</text>
</comment>
<dbReference type="SUPFAM" id="SSF53850">
    <property type="entry name" value="Periplasmic binding protein-like II"/>
    <property type="match status" value="1"/>
</dbReference>
<dbReference type="FunFam" id="1.10.3720.10:FF:000001">
    <property type="entry name" value="Glycine betaine ABC transporter, permease"/>
    <property type="match status" value="1"/>
</dbReference>
<dbReference type="SUPFAM" id="SSF161098">
    <property type="entry name" value="MetI-like"/>
    <property type="match status" value="1"/>
</dbReference>
<keyword evidence="3 8" id="KW-0812">Transmembrane</keyword>
<comment type="similarity">
    <text evidence="8">Belongs to the binding-protein-dependent transport system permease family.</text>
</comment>
<dbReference type="GO" id="GO:0043190">
    <property type="term" value="C:ATP-binding cassette (ABC) transporter complex"/>
    <property type="evidence" value="ECO:0007669"/>
    <property type="project" value="InterPro"/>
</dbReference>
<feature type="transmembrane region" description="Helical" evidence="8">
    <location>
        <begin position="179"/>
        <end position="199"/>
    </location>
</feature>
<dbReference type="InterPro" id="IPR000515">
    <property type="entry name" value="MetI-like"/>
</dbReference>